<name>A0A162CN61_9CRUS</name>
<keyword evidence="1" id="KW-0436">Ligase</keyword>
<sequence>MASSRADAIKTHHNDSEMVRQLRHHGRVVEPLKDFRKDEVRALGRELGLPAELLKLHPFPGPALSIRILSAEEPFMKADFGEMQVLIRLMVDYANMEAKERALLNQIEIATSEENRLLLEELSSRNQYLATLMPIRTVGRLPNLKPDTDFDGRWYEQWIQSRLDGTQSLFLNPRGVLHFSGGLIDETCWLNHEEYQYMDKWRYLKEEKLDGIDCFKRVFIKYKRYDIICSVLLSLSRWIVTRLPLNGPPTICSLTVCFINTSTTEITLPLVVILLFTSLSICNFHTTSLPLWSDILSSWKEDSGN</sequence>
<feature type="region of interest" description="Disordered" evidence="7">
    <location>
        <begin position="1"/>
        <end position="20"/>
    </location>
</feature>
<dbReference type="Gene3D" id="3.40.50.620">
    <property type="entry name" value="HUPs"/>
    <property type="match status" value="1"/>
</dbReference>
<evidence type="ECO:0000256" key="2">
    <source>
        <dbReference type="ARBA" id="ARBA00022741"/>
    </source>
</evidence>
<protein>
    <submittedName>
        <fullName evidence="9">Putative GMP synthase</fullName>
    </submittedName>
</protein>
<dbReference type="Gene3D" id="3.30.300.10">
    <property type="match status" value="1"/>
</dbReference>
<organism evidence="9 10">
    <name type="scientific">Daphnia magna</name>
    <dbReference type="NCBI Taxonomy" id="35525"/>
    <lineage>
        <taxon>Eukaryota</taxon>
        <taxon>Metazoa</taxon>
        <taxon>Ecdysozoa</taxon>
        <taxon>Arthropoda</taxon>
        <taxon>Crustacea</taxon>
        <taxon>Branchiopoda</taxon>
        <taxon>Diplostraca</taxon>
        <taxon>Cladocera</taxon>
        <taxon>Anomopoda</taxon>
        <taxon>Daphniidae</taxon>
        <taxon>Daphnia</taxon>
    </lineage>
</organism>
<evidence type="ECO:0000256" key="3">
    <source>
        <dbReference type="ARBA" id="ARBA00022749"/>
    </source>
</evidence>
<evidence type="ECO:0000256" key="4">
    <source>
        <dbReference type="ARBA" id="ARBA00022755"/>
    </source>
</evidence>
<keyword evidence="4 6" id="KW-0658">Purine biosynthesis</keyword>
<evidence type="ECO:0000313" key="10">
    <source>
        <dbReference type="Proteomes" id="UP000076858"/>
    </source>
</evidence>
<dbReference type="GO" id="GO:0005829">
    <property type="term" value="C:cytosol"/>
    <property type="evidence" value="ECO:0007669"/>
    <property type="project" value="TreeGrafter"/>
</dbReference>
<dbReference type="OrthoDB" id="1724632at2759"/>
<evidence type="ECO:0000256" key="1">
    <source>
        <dbReference type="ARBA" id="ARBA00022598"/>
    </source>
</evidence>
<reference evidence="9 10" key="1">
    <citation type="submission" date="2016-03" db="EMBL/GenBank/DDBJ databases">
        <title>EvidentialGene: Evidence-directed Construction of Genes on Genomes.</title>
        <authorList>
            <person name="Gilbert D.G."/>
            <person name="Choi J.-H."/>
            <person name="Mockaitis K."/>
            <person name="Colbourne J."/>
            <person name="Pfrender M."/>
        </authorList>
    </citation>
    <scope>NUCLEOTIDE SEQUENCE [LARGE SCALE GENOMIC DNA]</scope>
    <source>
        <strain evidence="9 10">Xinb3</strain>
        <tissue evidence="9">Complete organism</tissue>
    </source>
</reference>
<comment type="caution">
    <text evidence="6">Lacks conserved residue(s) required for the propagation of feature annotation.</text>
</comment>
<dbReference type="SUPFAM" id="SSF52402">
    <property type="entry name" value="Adenine nucleotide alpha hydrolases-like"/>
    <property type="match status" value="1"/>
</dbReference>
<evidence type="ECO:0000256" key="5">
    <source>
        <dbReference type="ARBA" id="ARBA00022840"/>
    </source>
</evidence>
<dbReference type="PANTHER" id="PTHR11922:SF2">
    <property type="entry name" value="GMP SYNTHASE [GLUTAMINE-HYDROLYZING]"/>
    <property type="match status" value="1"/>
</dbReference>
<comment type="caution">
    <text evidence="9">The sequence shown here is derived from an EMBL/GenBank/DDBJ whole genome shotgun (WGS) entry which is preliminary data.</text>
</comment>
<dbReference type="GO" id="GO:0005524">
    <property type="term" value="F:ATP binding"/>
    <property type="evidence" value="ECO:0007669"/>
    <property type="project" value="UniProtKB-UniRule"/>
</dbReference>
<evidence type="ECO:0000313" key="9">
    <source>
        <dbReference type="EMBL" id="KZS14826.1"/>
    </source>
</evidence>
<evidence type="ECO:0000259" key="8">
    <source>
        <dbReference type="PROSITE" id="PS51553"/>
    </source>
</evidence>
<dbReference type="AlphaFoldDB" id="A0A162CN61"/>
<feature type="compositionally biased region" description="Basic and acidic residues" evidence="7">
    <location>
        <begin position="7"/>
        <end position="20"/>
    </location>
</feature>
<keyword evidence="2 6" id="KW-0547">Nucleotide-binding</keyword>
<dbReference type="InterPro" id="IPR025777">
    <property type="entry name" value="GMPS_ATP_PPase_dom"/>
</dbReference>
<keyword evidence="3 6" id="KW-0332">GMP biosynthesis</keyword>
<dbReference type="PANTHER" id="PTHR11922">
    <property type="entry name" value="GMP SYNTHASE-RELATED"/>
    <property type="match status" value="1"/>
</dbReference>
<dbReference type="InterPro" id="IPR014729">
    <property type="entry name" value="Rossmann-like_a/b/a_fold"/>
</dbReference>
<dbReference type="Proteomes" id="UP000076858">
    <property type="component" value="Unassembled WGS sequence"/>
</dbReference>
<dbReference type="EMBL" id="LRGB01000944">
    <property type="protein sequence ID" value="KZS14826.1"/>
    <property type="molecule type" value="Genomic_DNA"/>
</dbReference>
<dbReference type="STRING" id="35525.A0A162CN61"/>
<proteinExistence type="predicted"/>
<gene>
    <name evidence="9" type="ORF">APZ42_020192</name>
</gene>
<evidence type="ECO:0000256" key="6">
    <source>
        <dbReference type="PROSITE-ProRule" id="PRU00886"/>
    </source>
</evidence>
<keyword evidence="10" id="KW-1185">Reference proteome</keyword>
<feature type="domain" description="GMPS ATP-PPase" evidence="8">
    <location>
        <begin position="1"/>
        <end position="56"/>
    </location>
</feature>
<evidence type="ECO:0000256" key="7">
    <source>
        <dbReference type="SAM" id="MobiDB-lite"/>
    </source>
</evidence>
<keyword evidence="5 6" id="KW-0067">ATP-binding</keyword>
<accession>A0A162CN61</accession>
<dbReference type="GO" id="GO:0003921">
    <property type="term" value="F:GMP synthase activity"/>
    <property type="evidence" value="ECO:0007669"/>
    <property type="project" value="InterPro"/>
</dbReference>
<dbReference type="PROSITE" id="PS51553">
    <property type="entry name" value="GMPS_ATP_PPASE"/>
    <property type="match status" value="1"/>
</dbReference>